<comment type="caution">
    <text evidence="1">The sequence shown here is derived from an EMBL/GenBank/DDBJ whole genome shotgun (WGS) entry which is preliminary data.</text>
</comment>
<dbReference type="RefSeq" id="WP_190224397.1">
    <property type="nucleotide sequence ID" value="NZ_BNBS01000057.1"/>
</dbReference>
<organism evidence="1 2">
    <name type="scientific">Streptomyces hydrogenans</name>
    <dbReference type="NCBI Taxonomy" id="1873719"/>
    <lineage>
        <taxon>Bacteria</taxon>
        <taxon>Bacillati</taxon>
        <taxon>Actinomycetota</taxon>
        <taxon>Actinomycetes</taxon>
        <taxon>Kitasatosporales</taxon>
        <taxon>Streptomycetaceae</taxon>
        <taxon>Streptomyces</taxon>
    </lineage>
</organism>
<evidence type="ECO:0000313" key="1">
    <source>
        <dbReference type="EMBL" id="GHI18762.1"/>
    </source>
</evidence>
<dbReference type="SUPFAM" id="SSF109854">
    <property type="entry name" value="DinB/YfiT-like putative metalloenzymes"/>
    <property type="match status" value="1"/>
</dbReference>
<evidence type="ECO:0000313" key="2">
    <source>
        <dbReference type="Proteomes" id="UP001052739"/>
    </source>
</evidence>
<dbReference type="Pfam" id="PF04978">
    <property type="entry name" value="MST"/>
    <property type="match status" value="1"/>
</dbReference>
<dbReference type="InterPro" id="IPR034660">
    <property type="entry name" value="DinB/YfiT-like"/>
</dbReference>
<keyword evidence="2" id="KW-1185">Reference proteome</keyword>
<evidence type="ECO:0008006" key="3">
    <source>
        <dbReference type="Google" id="ProtNLM"/>
    </source>
</evidence>
<accession>A0ABQ3P166</accession>
<dbReference type="Gene3D" id="1.20.120.450">
    <property type="entry name" value="dinb family like domain"/>
    <property type="match status" value="1"/>
</dbReference>
<protein>
    <recommendedName>
        <fullName evidence="3">DUF664 domain-containing protein</fullName>
    </recommendedName>
</protein>
<sequence>MNSAGLLLDAFGRIREAVHAAVEGLDEEELAARTDPDANSIAWLVWHLTRIQDDHLAGAFGTEQLWRSDGWRDRFGLPFPPAATGYGHTSAQVGSVRAGAALLLGYHDAVHDRTASLLAPVTDADLDRVVDTAWDPPVTLGVRLVSVIADDLQHAGQAGYVRGLVERRDG</sequence>
<dbReference type="NCBIfam" id="NF047843">
    <property type="entry name" value="MST_Rv0443"/>
    <property type="match status" value="1"/>
</dbReference>
<dbReference type="InterPro" id="IPR007061">
    <property type="entry name" value="MST-like"/>
</dbReference>
<name>A0ABQ3P166_9ACTN</name>
<dbReference type="Proteomes" id="UP001052739">
    <property type="component" value="Unassembled WGS sequence"/>
</dbReference>
<proteinExistence type="predicted"/>
<dbReference type="EMBL" id="BNDW01000004">
    <property type="protein sequence ID" value="GHI18762.1"/>
    <property type="molecule type" value="Genomic_DNA"/>
</dbReference>
<reference evidence="1" key="1">
    <citation type="submission" date="2024-05" db="EMBL/GenBank/DDBJ databases">
        <title>Whole genome shotgun sequence of Streptomyces hydrogenans NBRC 13475.</title>
        <authorList>
            <person name="Komaki H."/>
            <person name="Tamura T."/>
        </authorList>
    </citation>
    <scope>NUCLEOTIDE SEQUENCE</scope>
    <source>
        <strain evidence="1">NBRC 13475</strain>
    </source>
</reference>
<gene>
    <name evidence="1" type="ORF">Shyd_01330</name>
</gene>